<dbReference type="GO" id="GO:0007204">
    <property type="term" value="P:positive regulation of cytosolic calcium ion concentration"/>
    <property type="evidence" value="ECO:0007669"/>
    <property type="project" value="TreeGrafter"/>
</dbReference>
<evidence type="ECO:0000256" key="3">
    <source>
        <dbReference type="ARBA" id="ARBA00022989"/>
    </source>
</evidence>
<feature type="transmembrane region" description="Helical" evidence="8">
    <location>
        <begin position="205"/>
        <end position="230"/>
    </location>
</feature>
<keyword evidence="5 8" id="KW-0472">Membrane</keyword>
<feature type="transmembrane region" description="Helical" evidence="8">
    <location>
        <begin position="151"/>
        <end position="175"/>
    </location>
</feature>
<dbReference type="PROSITE" id="PS50262">
    <property type="entry name" value="G_PROTEIN_RECEP_F1_2"/>
    <property type="match status" value="1"/>
</dbReference>
<evidence type="ECO:0000256" key="4">
    <source>
        <dbReference type="ARBA" id="ARBA00023040"/>
    </source>
</evidence>
<dbReference type="InterPro" id="IPR000276">
    <property type="entry name" value="GPCR_Rhodpsn"/>
</dbReference>
<feature type="transmembrane region" description="Helical" evidence="8">
    <location>
        <begin position="285"/>
        <end position="308"/>
    </location>
</feature>
<dbReference type="GeneID" id="113169861"/>
<feature type="transmembrane region" description="Helical" evidence="8">
    <location>
        <begin position="114"/>
        <end position="139"/>
    </location>
</feature>
<dbReference type="AlphaFoldDB" id="A0A7N6AFW3"/>
<dbReference type="GO" id="GO:0060326">
    <property type="term" value="P:cell chemotaxis"/>
    <property type="evidence" value="ECO:0007669"/>
    <property type="project" value="TreeGrafter"/>
</dbReference>
<evidence type="ECO:0000256" key="6">
    <source>
        <dbReference type="ARBA" id="ARBA00023170"/>
    </source>
</evidence>
<dbReference type="PANTHER" id="PTHR10489:SF671">
    <property type="entry name" value="C-X-C CHEMOKINE RECEPTOR TYPE 3"/>
    <property type="match status" value="1"/>
</dbReference>
<keyword evidence="7" id="KW-0807">Transducer</keyword>
<organism evidence="10 11">
    <name type="scientific">Anabas testudineus</name>
    <name type="common">Climbing perch</name>
    <name type="synonym">Anthias testudineus</name>
    <dbReference type="NCBI Taxonomy" id="64144"/>
    <lineage>
        <taxon>Eukaryota</taxon>
        <taxon>Metazoa</taxon>
        <taxon>Chordata</taxon>
        <taxon>Craniata</taxon>
        <taxon>Vertebrata</taxon>
        <taxon>Euteleostomi</taxon>
        <taxon>Actinopterygii</taxon>
        <taxon>Neopterygii</taxon>
        <taxon>Teleostei</taxon>
        <taxon>Neoteleostei</taxon>
        <taxon>Acanthomorphata</taxon>
        <taxon>Anabantaria</taxon>
        <taxon>Anabantiformes</taxon>
        <taxon>Anabantoidei</taxon>
        <taxon>Anabantidae</taxon>
        <taxon>Anabas</taxon>
    </lineage>
</organism>
<protein>
    <submittedName>
        <fullName evidence="10">Chemokine (C-X-C motif) receptor 3, tandem duplicate 3</fullName>
    </submittedName>
</protein>
<dbReference type="PRINTS" id="PR00237">
    <property type="entry name" value="GPCRRHODOPSN"/>
</dbReference>
<dbReference type="GeneTree" id="ENSGT01050000244848"/>
<dbReference type="GO" id="GO:0016493">
    <property type="term" value="F:C-C chemokine receptor activity"/>
    <property type="evidence" value="ECO:0007669"/>
    <property type="project" value="TreeGrafter"/>
</dbReference>
<reference evidence="10" key="2">
    <citation type="submission" date="2025-08" db="UniProtKB">
        <authorList>
            <consortium name="Ensembl"/>
        </authorList>
    </citation>
    <scope>IDENTIFICATION</scope>
</reference>
<evidence type="ECO:0000313" key="11">
    <source>
        <dbReference type="Proteomes" id="UP000265040"/>
    </source>
</evidence>
<keyword evidence="3 8" id="KW-1133">Transmembrane helix</keyword>
<name>A0A7N6AFW3_ANATE</name>
<dbReference type="InterPro" id="IPR017452">
    <property type="entry name" value="GPCR_Rhodpsn_7TM"/>
</dbReference>
<evidence type="ECO:0000256" key="1">
    <source>
        <dbReference type="ARBA" id="ARBA00004370"/>
    </source>
</evidence>
<reference evidence="10" key="1">
    <citation type="submission" date="2021-04" db="EMBL/GenBank/DDBJ databases">
        <authorList>
            <consortium name="Wellcome Sanger Institute Data Sharing"/>
        </authorList>
    </citation>
    <scope>NUCLEOTIDE SEQUENCE [LARGE SCALE GENOMIC DNA]</scope>
</reference>
<evidence type="ECO:0000256" key="5">
    <source>
        <dbReference type="ARBA" id="ARBA00023136"/>
    </source>
</evidence>
<evidence type="ECO:0000313" key="10">
    <source>
        <dbReference type="Ensembl" id="ENSATEP00000047935.2"/>
    </source>
</evidence>
<dbReference type="Gene3D" id="1.20.1070.10">
    <property type="entry name" value="Rhodopsin 7-helix transmembrane proteins"/>
    <property type="match status" value="1"/>
</dbReference>
<dbReference type="GO" id="GO:0019722">
    <property type="term" value="P:calcium-mediated signaling"/>
    <property type="evidence" value="ECO:0007669"/>
    <property type="project" value="TreeGrafter"/>
</dbReference>
<evidence type="ECO:0000259" key="9">
    <source>
        <dbReference type="PROSITE" id="PS50262"/>
    </source>
</evidence>
<dbReference type="InterPro" id="IPR050119">
    <property type="entry name" value="CCR1-9-like"/>
</dbReference>
<keyword evidence="2 8" id="KW-0812">Transmembrane</keyword>
<comment type="subcellular location">
    <subcellularLocation>
        <location evidence="1">Membrane</location>
    </subcellularLocation>
</comment>
<dbReference type="GO" id="GO:0006955">
    <property type="term" value="P:immune response"/>
    <property type="evidence" value="ECO:0007669"/>
    <property type="project" value="TreeGrafter"/>
</dbReference>
<dbReference type="Pfam" id="PF00001">
    <property type="entry name" value="7tm_1"/>
    <property type="match status" value="1"/>
</dbReference>
<keyword evidence="6" id="KW-0675">Receptor</keyword>
<reference evidence="10" key="3">
    <citation type="submission" date="2025-09" db="UniProtKB">
        <authorList>
            <consortium name="Ensembl"/>
        </authorList>
    </citation>
    <scope>IDENTIFICATION</scope>
</reference>
<feature type="domain" description="G-protein coupled receptors family 1 profile" evidence="9">
    <location>
        <begin position="53"/>
        <end position="305"/>
    </location>
</feature>
<dbReference type="RefSeq" id="XP_026227390.1">
    <property type="nucleotide sequence ID" value="XM_026371605.1"/>
</dbReference>
<dbReference type="InParanoid" id="A0A7N6AFW3"/>
<keyword evidence="11" id="KW-1185">Reference proteome</keyword>
<feature type="transmembrane region" description="Helical" evidence="8">
    <location>
        <begin position="242"/>
        <end position="265"/>
    </location>
</feature>
<dbReference type="GO" id="GO:0009897">
    <property type="term" value="C:external side of plasma membrane"/>
    <property type="evidence" value="ECO:0007669"/>
    <property type="project" value="TreeGrafter"/>
</dbReference>
<proteinExistence type="predicted"/>
<keyword evidence="4" id="KW-0297">G-protein coupled receptor</keyword>
<dbReference type="PANTHER" id="PTHR10489">
    <property type="entry name" value="CELL ADHESION MOLECULE"/>
    <property type="match status" value="1"/>
</dbReference>
<dbReference type="Proteomes" id="UP000265040">
    <property type="component" value="Chromosome 16"/>
</dbReference>
<feature type="transmembrane region" description="Helical" evidence="8">
    <location>
        <begin position="37"/>
        <end position="61"/>
    </location>
</feature>
<dbReference type="GO" id="GO:0019957">
    <property type="term" value="F:C-C chemokine binding"/>
    <property type="evidence" value="ECO:0007669"/>
    <property type="project" value="TreeGrafter"/>
</dbReference>
<dbReference type="SUPFAM" id="SSF81321">
    <property type="entry name" value="Family A G protein-coupled receptor-like"/>
    <property type="match status" value="1"/>
</dbReference>
<dbReference type="Ensembl" id="ENSATET00000070063.2">
    <property type="protein sequence ID" value="ENSATEP00000047935.2"/>
    <property type="gene ID" value="ENSATEG00000028818.2"/>
</dbReference>
<evidence type="ECO:0000256" key="8">
    <source>
        <dbReference type="SAM" id="Phobius"/>
    </source>
</evidence>
<evidence type="ECO:0000256" key="2">
    <source>
        <dbReference type="ARBA" id="ARBA00022692"/>
    </source>
</evidence>
<sequence length="382" mass="43242">MEVEVGGFLNDSSNYDYTDDYEYKEDVKLKNGDVGQVLIPTVYSVVLALGLAGNVLLLIVLAQKRRCWRISDIVILNHGVADILLLLTLPFWAAQAAQQSGWCFGTPLCKICGAVFNINFYCGIFLLVCISLDHFLSITRSVQLYSHKKPILLWATPLLVWFISLILTIPDWIYLVNEKDTTQVKTLCVHKYSNSGTDWQLWARLLHHIVGLLLPAATLIICWSCILLRLQCSPKDLQKQRAVTILLLVVVFFICWMPYSITLVVDTYENSSKKPQDSLSEGSSNSLMVTFVLACVHACVRPLLYLLLCANFRKQVVATLRCEVGVQSKDEFEKSLWEMVAGEEPLPHQSHETNELNQVSIKCDQHNDDDEIKTPYHDSEDT</sequence>
<accession>A0A7N6AFW3</accession>
<dbReference type="RefSeq" id="XP_026227391.1">
    <property type="nucleotide sequence ID" value="XM_026371606.1"/>
</dbReference>
<feature type="transmembrane region" description="Helical" evidence="8">
    <location>
        <begin position="73"/>
        <end position="94"/>
    </location>
</feature>
<evidence type="ECO:0000256" key="7">
    <source>
        <dbReference type="ARBA" id="ARBA00023224"/>
    </source>
</evidence>